<organism evidence="3 4">
    <name type="scientific">Streptomyces nanshensis</name>
    <dbReference type="NCBI Taxonomy" id="518642"/>
    <lineage>
        <taxon>Bacteria</taxon>
        <taxon>Bacillati</taxon>
        <taxon>Actinomycetota</taxon>
        <taxon>Actinomycetes</taxon>
        <taxon>Kitasatosporales</taxon>
        <taxon>Streptomycetaceae</taxon>
        <taxon>Streptomyces</taxon>
    </lineage>
</organism>
<dbReference type="Gene3D" id="3.30.559.10">
    <property type="entry name" value="Chloramphenicol acetyltransferase-like domain"/>
    <property type="match status" value="1"/>
</dbReference>
<evidence type="ECO:0000259" key="2">
    <source>
        <dbReference type="Pfam" id="PF00668"/>
    </source>
</evidence>
<feature type="compositionally biased region" description="Low complexity" evidence="1">
    <location>
        <begin position="513"/>
        <end position="550"/>
    </location>
</feature>
<reference evidence="3 4" key="1">
    <citation type="journal article" date="2016" name="Front. Microbiol.">
        <title>Comparative Genomics Analysis of Streptomyces Species Reveals Their Adaptation to the Marine Environment and Their Diversity at the Genomic Level.</title>
        <authorList>
            <person name="Tian X."/>
            <person name="Zhang Z."/>
            <person name="Yang T."/>
            <person name="Chen M."/>
            <person name="Li J."/>
            <person name="Chen F."/>
            <person name="Yang J."/>
            <person name="Li W."/>
            <person name="Zhang B."/>
            <person name="Zhang Z."/>
            <person name="Wu J."/>
            <person name="Zhang C."/>
            <person name="Long L."/>
            <person name="Xiao J."/>
        </authorList>
    </citation>
    <scope>NUCLEOTIDE SEQUENCE [LARGE SCALE GENOMIC DNA]</scope>
    <source>
        <strain evidence="3 4">SCSIO M10372</strain>
    </source>
</reference>
<dbReference type="GO" id="GO:0043041">
    <property type="term" value="P:amino acid activation for nonribosomal peptide biosynthetic process"/>
    <property type="evidence" value="ECO:0007669"/>
    <property type="project" value="TreeGrafter"/>
</dbReference>
<dbReference type="Pfam" id="PF00668">
    <property type="entry name" value="Condensation"/>
    <property type="match status" value="1"/>
</dbReference>
<dbReference type="GO" id="GO:0031177">
    <property type="term" value="F:phosphopantetheine binding"/>
    <property type="evidence" value="ECO:0007669"/>
    <property type="project" value="TreeGrafter"/>
</dbReference>
<dbReference type="PANTHER" id="PTHR45527">
    <property type="entry name" value="NONRIBOSOMAL PEPTIDE SYNTHETASE"/>
    <property type="match status" value="1"/>
</dbReference>
<dbReference type="EMBL" id="LJGZ01000098">
    <property type="protein sequence ID" value="OEV17545.1"/>
    <property type="molecule type" value="Genomic_DNA"/>
</dbReference>
<evidence type="ECO:0000313" key="4">
    <source>
        <dbReference type="Proteomes" id="UP000175971"/>
    </source>
</evidence>
<dbReference type="Gene3D" id="3.30.559.30">
    <property type="entry name" value="Nonribosomal peptide synthetase, condensation domain"/>
    <property type="match status" value="1"/>
</dbReference>
<dbReference type="OrthoDB" id="3528137at2"/>
<gene>
    <name evidence="3" type="ORF">AN221_29250</name>
</gene>
<dbReference type="InterPro" id="IPR001242">
    <property type="entry name" value="Condensation_dom"/>
</dbReference>
<dbReference type="InterPro" id="IPR023213">
    <property type="entry name" value="CAT-like_dom_sf"/>
</dbReference>
<dbReference type="RefSeq" id="WP_070203376.1">
    <property type="nucleotide sequence ID" value="NZ_LJGZ01000098.1"/>
</dbReference>
<sequence length="629" mass="66979">MNSPAPEDTVHPIPPRTLTVTYTGGEERRGPITMGQANMIRCILRDDPTHINIHDVWPVPGGVTVEAVTDALRALAVRHEGLRTTFPHPPGAAPVDQVVAAEGTFTVTVLDHAELPDDPAGYAESVARAARAGRFALEREFPMRITLLTVAGQPAYVALAFSHAVADGSAMAILREEFTELLAGKELPDLASLPPVDLAAVEASPAGLRKSEVSLRYWERIIRTGPQEMFAEPRGRRPGTDEEARQLTLRSHRGGRALAGAARRTGHPEATVLMAAWCALVAHRAGQDSCVTAVPSANRFHPRVARSVTTTSQDALLHLDVRVETFDALVARTWGAVLNAYRHSQFDSVRLWEMIGRVTAERGSHFGRDVVFNDVSALPAPLLGTEAEGQDGAEHELTWGPPQALPTRLLAFTYRTAPQLHISLWAAPSLFTPEEAEGFLSGLVLLLETAAAGDVPMGTLTEVTGVRPAERGPDWLRLDGCWVSPDAVRETLGRAVGGLPVHVAEEPGPYGMADGTYGTEATADTDGADGGATADTDGADGTADGPYGTDEGAPGAEPHLTAYIARGETPLTAEEAHRALTALIPAAGSGVLAPRRYVLVTDPPADPDRSDAWRRLKTIDEGTGRGRQV</sequence>
<evidence type="ECO:0000256" key="1">
    <source>
        <dbReference type="SAM" id="MobiDB-lite"/>
    </source>
</evidence>
<dbReference type="Proteomes" id="UP000175971">
    <property type="component" value="Unassembled WGS sequence"/>
</dbReference>
<evidence type="ECO:0000313" key="3">
    <source>
        <dbReference type="EMBL" id="OEV17545.1"/>
    </source>
</evidence>
<dbReference type="PATRIC" id="fig|518642.7.peg.3703"/>
<proteinExistence type="predicted"/>
<feature type="region of interest" description="Disordered" evidence="1">
    <location>
        <begin position="511"/>
        <end position="557"/>
    </location>
</feature>
<name>A0A1E7LMU9_9ACTN</name>
<dbReference type="SUPFAM" id="SSF52777">
    <property type="entry name" value="CoA-dependent acyltransferases"/>
    <property type="match status" value="2"/>
</dbReference>
<feature type="domain" description="Condensation" evidence="2">
    <location>
        <begin position="44"/>
        <end position="451"/>
    </location>
</feature>
<accession>A0A1E7LMU9</accession>
<dbReference type="AlphaFoldDB" id="A0A1E7LMU9"/>
<dbReference type="GO" id="GO:0008610">
    <property type="term" value="P:lipid biosynthetic process"/>
    <property type="evidence" value="ECO:0007669"/>
    <property type="project" value="UniProtKB-ARBA"/>
</dbReference>
<dbReference type="GO" id="GO:0005737">
    <property type="term" value="C:cytoplasm"/>
    <property type="evidence" value="ECO:0007669"/>
    <property type="project" value="TreeGrafter"/>
</dbReference>
<dbReference type="GO" id="GO:0003824">
    <property type="term" value="F:catalytic activity"/>
    <property type="evidence" value="ECO:0007669"/>
    <property type="project" value="InterPro"/>
</dbReference>
<protein>
    <submittedName>
        <fullName evidence="3">Condensation protein</fullName>
    </submittedName>
</protein>
<comment type="caution">
    <text evidence="3">The sequence shown here is derived from an EMBL/GenBank/DDBJ whole genome shotgun (WGS) entry which is preliminary data.</text>
</comment>
<keyword evidence="4" id="KW-1185">Reference proteome</keyword>
<dbReference type="GO" id="GO:0044550">
    <property type="term" value="P:secondary metabolite biosynthetic process"/>
    <property type="evidence" value="ECO:0007669"/>
    <property type="project" value="TreeGrafter"/>
</dbReference>
<dbReference type="PANTHER" id="PTHR45527:SF1">
    <property type="entry name" value="FATTY ACID SYNTHASE"/>
    <property type="match status" value="1"/>
</dbReference>